<reference evidence="2 3" key="1">
    <citation type="journal article" date="2015" name="Genome Biol. Evol.">
        <title>Phylogenomic analyses indicate that early fungi evolved digesting cell walls of algal ancestors of land plants.</title>
        <authorList>
            <person name="Chang Y."/>
            <person name="Wang S."/>
            <person name="Sekimoto S."/>
            <person name="Aerts A.L."/>
            <person name="Choi C."/>
            <person name="Clum A."/>
            <person name="LaButti K.M."/>
            <person name="Lindquist E.A."/>
            <person name="Yee Ngan C."/>
            <person name="Ohm R.A."/>
            <person name="Salamov A.A."/>
            <person name="Grigoriev I.V."/>
            <person name="Spatafora J.W."/>
            <person name="Berbee M.L."/>
        </authorList>
    </citation>
    <scope>NUCLEOTIDE SEQUENCE [LARGE SCALE GENOMIC DNA]</scope>
    <source>
        <strain evidence="2 3">NRRL 28638</strain>
    </source>
</reference>
<dbReference type="EMBL" id="KQ964571">
    <property type="protein sequence ID" value="KXN68521.1"/>
    <property type="molecule type" value="Genomic_DNA"/>
</dbReference>
<feature type="region of interest" description="Disordered" evidence="1">
    <location>
        <begin position="193"/>
        <end position="218"/>
    </location>
</feature>
<sequence length="305" mass="34763">MLAILGVEADKLNIDLTDKDAWDDSELIQIWDTAKQEFLEKHLNKRPIEESDNYRGRKRKSLEIEKEIIIVEIQHLANKESTNQHQATHTDSQESINEQNSNIAKRLKLARMKNSLIENVTDKNSSISESVNNAGDRESEKQPNPDAIDLSELDDVKDNTHQSTQKHSNKSTKVQIDKTANVKYNNLKNKVQGVAHESHSTSENATNNNNGECDANGAEHQYPAVNEDSNQNYEGAEGYYNQEGANSGYYQQYTQPQFNPFPSSSQGAMDDTTMNMLMAWYYAGYYTAIYQEKNNNRDNNKEEEE</sequence>
<proteinExistence type="predicted"/>
<feature type="compositionally biased region" description="Polar residues" evidence="1">
    <location>
        <begin position="120"/>
        <end position="133"/>
    </location>
</feature>
<keyword evidence="3" id="KW-1185">Reference proteome</keyword>
<evidence type="ECO:0000256" key="1">
    <source>
        <dbReference type="SAM" id="MobiDB-lite"/>
    </source>
</evidence>
<feature type="compositionally biased region" description="Polar residues" evidence="1">
    <location>
        <begin position="201"/>
        <end position="211"/>
    </location>
</feature>
<dbReference type="AlphaFoldDB" id="A0A137P0X2"/>
<evidence type="ECO:0008006" key="4">
    <source>
        <dbReference type="Google" id="ProtNLM"/>
    </source>
</evidence>
<feature type="compositionally biased region" description="Polar residues" evidence="1">
    <location>
        <begin position="161"/>
        <end position="174"/>
    </location>
</feature>
<feature type="region of interest" description="Disordered" evidence="1">
    <location>
        <begin position="120"/>
        <end position="151"/>
    </location>
</feature>
<dbReference type="OrthoDB" id="197400at2759"/>
<dbReference type="Proteomes" id="UP000070444">
    <property type="component" value="Unassembled WGS sequence"/>
</dbReference>
<feature type="region of interest" description="Disordered" evidence="1">
    <location>
        <begin position="158"/>
        <end position="177"/>
    </location>
</feature>
<evidence type="ECO:0000313" key="3">
    <source>
        <dbReference type="Proteomes" id="UP000070444"/>
    </source>
</evidence>
<accession>A0A137P0X2</accession>
<dbReference type="CDD" id="cd22852">
    <property type="entry name" value="SMN_C"/>
    <property type="match status" value="1"/>
</dbReference>
<organism evidence="2 3">
    <name type="scientific">Conidiobolus coronatus (strain ATCC 28846 / CBS 209.66 / NRRL 28638)</name>
    <name type="common">Delacroixia coronata</name>
    <dbReference type="NCBI Taxonomy" id="796925"/>
    <lineage>
        <taxon>Eukaryota</taxon>
        <taxon>Fungi</taxon>
        <taxon>Fungi incertae sedis</taxon>
        <taxon>Zoopagomycota</taxon>
        <taxon>Entomophthoromycotina</taxon>
        <taxon>Entomophthoromycetes</taxon>
        <taxon>Entomophthorales</taxon>
        <taxon>Ancylistaceae</taxon>
        <taxon>Conidiobolus</taxon>
    </lineage>
</organism>
<name>A0A137P0X2_CONC2</name>
<gene>
    <name evidence="2" type="ORF">CONCODRAFT_72177</name>
</gene>
<protein>
    <recommendedName>
        <fullName evidence="4">Survival motor neuron Tudor domain-containing protein</fullName>
    </recommendedName>
</protein>
<feature type="region of interest" description="Disordered" evidence="1">
    <location>
        <begin position="80"/>
        <end position="99"/>
    </location>
</feature>
<evidence type="ECO:0000313" key="2">
    <source>
        <dbReference type="EMBL" id="KXN68521.1"/>
    </source>
</evidence>
<dbReference type="InterPro" id="IPR047313">
    <property type="entry name" value="SMN_C"/>
</dbReference>